<feature type="active site" evidence="7 8">
    <location>
        <position position="126"/>
    </location>
</feature>
<dbReference type="PANTHER" id="PTHR10381">
    <property type="entry name" value="ATP-DEPENDENT CLP PROTEASE PROTEOLYTIC SUBUNIT"/>
    <property type="match status" value="1"/>
</dbReference>
<dbReference type="NCBIfam" id="NF009205">
    <property type="entry name" value="PRK12553.1"/>
    <property type="match status" value="1"/>
</dbReference>
<dbReference type="EMBL" id="PGXC01000036">
    <property type="protein sequence ID" value="PKK88744.1"/>
    <property type="molecule type" value="Genomic_DNA"/>
</dbReference>
<evidence type="ECO:0000256" key="3">
    <source>
        <dbReference type="ARBA" id="ARBA00022670"/>
    </source>
</evidence>
<dbReference type="NCBIfam" id="NF011089">
    <property type="entry name" value="PRK14512.1"/>
    <property type="match status" value="1"/>
</dbReference>
<dbReference type="GO" id="GO:0051117">
    <property type="term" value="F:ATPase binding"/>
    <property type="evidence" value="ECO:0007669"/>
    <property type="project" value="TreeGrafter"/>
</dbReference>
<keyword evidence="5 7" id="KW-0720">Serine protease</keyword>
<organism evidence="10 11">
    <name type="scientific">Candidatus Wallbacteria bacterium HGW-Wallbacteria-1</name>
    <dbReference type="NCBI Taxonomy" id="2013854"/>
    <lineage>
        <taxon>Bacteria</taxon>
        <taxon>Candidatus Walliibacteriota</taxon>
    </lineage>
</organism>
<dbReference type="InterPro" id="IPR033135">
    <property type="entry name" value="ClpP_His_AS"/>
</dbReference>
<feature type="active site" description="Nucleophile" evidence="7">
    <location>
        <position position="101"/>
    </location>
</feature>
<comment type="similarity">
    <text evidence="1 7 9">Belongs to the peptidase S14 family.</text>
</comment>
<keyword evidence="3 7" id="KW-0645">Protease</keyword>
<comment type="subunit">
    <text evidence="7">Fourteen ClpP subunits assemble into 2 heptameric rings which stack back to back to give a disk-like structure with a central cavity, resembling the structure of eukaryotic proteasomes.</text>
</comment>
<dbReference type="EC" id="3.4.21.92" evidence="7"/>
<evidence type="ECO:0000256" key="8">
    <source>
        <dbReference type="PROSITE-ProRule" id="PRU10086"/>
    </source>
</evidence>
<reference evidence="10 11" key="1">
    <citation type="journal article" date="2017" name="ISME J.">
        <title>Potential for microbial H2 and metal transformations associated with novel bacteria and archaea in deep terrestrial subsurface sediments.</title>
        <authorList>
            <person name="Hernsdorf A.W."/>
            <person name="Amano Y."/>
            <person name="Miyakawa K."/>
            <person name="Ise K."/>
            <person name="Suzuki Y."/>
            <person name="Anantharaman K."/>
            <person name="Probst A."/>
            <person name="Burstein D."/>
            <person name="Thomas B.C."/>
            <person name="Banfield J.F."/>
        </authorList>
    </citation>
    <scope>NUCLEOTIDE SEQUENCE [LARGE SCALE GENOMIC DNA]</scope>
    <source>
        <strain evidence="10">HGW-Wallbacteria-1</strain>
    </source>
</reference>
<dbReference type="GO" id="GO:0006515">
    <property type="term" value="P:protein quality control for misfolded or incompletely synthesized proteins"/>
    <property type="evidence" value="ECO:0007669"/>
    <property type="project" value="TreeGrafter"/>
</dbReference>
<accession>A0A2N1PK79</accession>
<comment type="function">
    <text evidence="7">Cleaves peptides in various proteins in a process that requires ATP hydrolysis. Has a chymotrypsin-like activity. Plays a major role in the degradation of misfolded proteins.</text>
</comment>
<dbReference type="Gene3D" id="3.90.226.10">
    <property type="entry name" value="2-enoyl-CoA Hydratase, Chain A, domain 1"/>
    <property type="match status" value="1"/>
</dbReference>
<evidence type="ECO:0000256" key="9">
    <source>
        <dbReference type="RuleBase" id="RU003567"/>
    </source>
</evidence>
<keyword evidence="2 7" id="KW-0963">Cytoplasm</keyword>
<evidence type="ECO:0000256" key="4">
    <source>
        <dbReference type="ARBA" id="ARBA00022801"/>
    </source>
</evidence>
<evidence type="ECO:0000256" key="2">
    <source>
        <dbReference type="ARBA" id="ARBA00022490"/>
    </source>
</evidence>
<proteinExistence type="inferred from homology"/>
<dbReference type="InterPro" id="IPR029045">
    <property type="entry name" value="ClpP/crotonase-like_dom_sf"/>
</dbReference>
<dbReference type="GO" id="GO:0004252">
    <property type="term" value="F:serine-type endopeptidase activity"/>
    <property type="evidence" value="ECO:0007669"/>
    <property type="project" value="UniProtKB-UniRule"/>
</dbReference>
<dbReference type="InterPro" id="IPR023562">
    <property type="entry name" value="ClpP/TepA"/>
</dbReference>
<gene>
    <name evidence="7" type="primary">clpP</name>
    <name evidence="10" type="ORF">CVV64_17550</name>
</gene>
<dbReference type="GO" id="GO:0004176">
    <property type="term" value="F:ATP-dependent peptidase activity"/>
    <property type="evidence" value="ECO:0007669"/>
    <property type="project" value="InterPro"/>
</dbReference>
<sequence length="201" mass="22170">MPAFCDEEEEEDEKVSNGSSESKLFEKLLKLRTIFISGEINKDLADKVMKQLLVLEAASDDPINVYIDSPGGDADAGFAIFDFLKFVKPRIRTICAGLTASAGSLILLAAEKEDRLSLPNSRILIHQPLGGAMGSATEIAIQAEQIIKLRQRINEVISEATGQDIKKVSRDTERDCWLTAQESLEYGLISRIISRKDELEG</sequence>
<comment type="subcellular location">
    <subcellularLocation>
        <location evidence="7">Cytoplasm</location>
    </subcellularLocation>
</comment>
<dbReference type="Proteomes" id="UP000233256">
    <property type="component" value="Unassembled WGS sequence"/>
</dbReference>
<evidence type="ECO:0000313" key="10">
    <source>
        <dbReference type="EMBL" id="PKK88744.1"/>
    </source>
</evidence>
<keyword evidence="4 7" id="KW-0378">Hydrolase</keyword>
<dbReference type="AlphaFoldDB" id="A0A2N1PK79"/>
<dbReference type="InterPro" id="IPR001907">
    <property type="entry name" value="ClpP"/>
</dbReference>
<dbReference type="GO" id="GO:0009368">
    <property type="term" value="C:endopeptidase Clp complex"/>
    <property type="evidence" value="ECO:0007669"/>
    <property type="project" value="TreeGrafter"/>
</dbReference>
<evidence type="ECO:0000313" key="11">
    <source>
        <dbReference type="Proteomes" id="UP000233256"/>
    </source>
</evidence>
<evidence type="ECO:0000256" key="1">
    <source>
        <dbReference type="ARBA" id="ARBA00007039"/>
    </source>
</evidence>
<dbReference type="CDD" id="cd07017">
    <property type="entry name" value="S14_ClpP_2"/>
    <property type="match status" value="1"/>
</dbReference>
<dbReference type="HAMAP" id="MF_00444">
    <property type="entry name" value="ClpP"/>
    <property type="match status" value="1"/>
</dbReference>
<comment type="catalytic activity">
    <reaction evidence="6 7 8">
        <text>Hydrolysis of proteins to small peptides in the presence of ATP and magnesium. alpha-casein is the usual test substrate. In the absence of ATP, only oligopeptides shorter than five residues are hydrolyzed (such as succinyl-Leu-Tyr-|-NHMec, and Leu-Tyr-Leu-|-Tyr-Trp, in which cleavage of the -Tyr-|-Leu- and -Tyr-|-Trp bonds also occurs).</text>
        <dbReference type="EC" id="3.4.21.92"/>
    </reaction>
</comment>
<dbReference type="PANTHER" id="PTHR10381:SF70">
    <property type="entry name" value="ATP-DEPENDENT CLP PROTEASE PROTEOLYTIC SUBUNIT"/>
    <property type="match status" value="1"/>
</dbReference>
<dbReference type="PRINTS" id="PR00127">
    <property type="entry name" value="CLPPROTEASEP"/>
</dbReference>
<name>A0A2N1PK79_9BACT</name>
<evidence type="ECO:0000256" key="5">
    <source>
        <dbReference type="ARBA" id="ARBA00022825"/>
    </source>
</evidence>
<dbReference type="PROSITE" id="PS00382">
    <property type="entry name" value="CLP_PROTEASE_HIS"/>
    <property type="match status" value="1"/>
</dbReference>
<comment type="caution">
    <text evidence="10">The sequence shown here is derived from an EMBL/GenBank/DDBJ whole genome shotgun (WGS) entry which is preliminary data.</text>
</comment>
<evidence type="ECO:0000256" key="7">
    <source>
        <dbReference type="HAMAP-Rule" id="MF_00444"/>
    </source>
</evidence>
<dbReference type="Pfam" id="PF00574">
    <property type="entry name" value="CLP_protease"/>
    <property type="match status" value="1"/>
</dbReference>
<dbReference type="GO" id="GO:0005737">
    <property type="term" value="C:cytoplasm"/>
    <property type="evidence" value="ECO:0007669"/>
    <property type="project" value="UniProtKB-SubCell"/>
</dbReference>
<dbReference type="SUPFAM" id="SSF52096">
    <property type="entry name" value="ClpP/crotonase"/>
    <property type="match status" value="1"/>
</dbReference>
<protein>
    <recommendedName>
        <fullName evidence="7 9">ATP-dependent Clp protease proteolytic subunit</fullName>
        <ecNumber evidence="7">3.4.21.92</ecNumber>
    </recommendedName>
    <alternativeName>
        <fullName evidence="7">Endopeptidase Clp</fullName>
    </alternativeName>
</protein>
<evidence type="ECO:0000256" key="6">
    <source>
        <dbReference type="ARBA" id="ARBA00034021"/>
    </source>
</evidence>